<dbReference type="InterPro" id="IPR000560">
    <property type="entry name" value="His_Pase_clade-2"/>
</dbReference>
<dbReference type="GO" id="GO:0003993">
    <property type="term" value="F:acid phosphatase activity"/>
    <property type="evidence" value="ECO:0007669"/>
    <property type="project" value="UniProtKB-EC"/>
</dbReference>
<dbReference type="EMBL" id="OU898280">
    <property type="protein sequence ID" value="CAG9834465.1"/>
    <property type="molecule type" value="Genomic_DNA"/>
</dbReference>
<protein>
    <recommendedName>
        <fullName evidence="3">acid phosphatase</fullName>
        <ecNumber evidence="3">3.1.3.2</ecNumber>
    </recommendedName>
</protein>
<keyword evidence="7" id="KW-0325">Glycoprotein</keyword>
<evidence type="ECO:0000313" key="10">
    <source>
        <dbReference type="Proteomes" id="UP001153709"/>
    </source>
</evidence>
<evidence type="ECO:0000256" key="8">
    <source>
        <dbReference type="SAM" id="SignalP"/>
    </source>
</evidence>
<evidence type="ECO:0000256" key="5">
    <source>
        <dbReference type="ARBA" id="ARBA00022801"/>
    </source>
</evidence>
<feature type="chain" id="PRO_5040232742" description="acid phosphatase" evidence="8">
    <location>
        <begin position="21"/>
        <end position="358"/>
    </location>
</feature>
<accession>A0A9N9XB08</accession>
<keyword evidence="5" id="KW-0378">Hydrolase</keyword>
<gene>
    <name evidence="9" type="ORF">DIABBA_LOCUS7763</name>
</gene>
<dbReference type="PANTHER" id="PTHR11567:SF211">
    <property type="entry name" value="PROSTATIC ACID PHOSPHATASE"/>
    <property type="match status" value="1"/>
</dbReference>
<dbReference type="Pfam" id="PF00328">
    <property type="entry name" value="His_Phos_2"/>
    <property type="match status" value="1"/>
</dbReference>
<evidence type="ECO:0000256" key="4">
    <source>
        <dbReference type="ARBA" id="ARBA00022729"/>
    </source>
</evidence>
<feature type="signal peptide" evidence="8">
    <location>
        <begin position="1"/>
        <end position="20"/>
    </location>
</feature>
<dbReference type="EC" id="3.1.3.2" evidence="3"/>
<keyword evidence="10" id="KW-1185">Reference proteome</keyword>
<organism evidence="9 10">
    <name type="scientific">Diabrotica balteata</name>
    <name type="common">Banded cucumber beetle</name>
    <dbReference type="NCBI Taxonomy" id="107213"/>
    <lineage>
        <taxon>Eukaryota</taxon>
        <taxon>Metazoa</taxon>
        <taxon>Ecdysozoa</taxon>
        <taxon>Arthropoda</taxon>
        <taxon>Hexapoda</taxon>
        <taxon>Insecta</taxon>
        <taxon>Pterygota</taxon>
        <taxon>Neoptera</taxon>
        <taxon>Endopterygota</taxon>
        <taxon>Coleoptera</taxon>
        <taxon>Polyphaga</taxon>
        <taxon>Cucujiformia</taxon>
        <taxon>Chrysomeloidea</taxon>
        <taxon>Chrysomelidae</taxon>
        <taxon>Galerucinae</taxon>
        <taxon>Diabroticina</taxon>
        <taxon>Diabroticites</taxon>
        <taxon>Diabrotica</taxon>
    </lineage>
</organism>
<evidence type="ECO:0000256" key="7">
    <source>
        <dbReference type="ARBA" id="ARBA00023180"/>
    </source>
</evidence>
<comment type="similarity">
    <text evidence="2">Belongs to the histidine acid phosphatase family.</text>
</comment>
<comment type="catalytic activity">
    <reaction evidence="1">
        <text>a phosphate monoester + H2O = an alcohol + phosphate</text>
        <dbReference type="Rhea" id="RHEA:15017"/>
        <dbReference type="ChEBI" id="CHEBI:15377"/>
        <dbReference type="ChEBI" id="CHEBI:30879"/>
        <dbReference type="ChEBI" id="CHEBI:43474"/>
        <dbReference type="ChEBI" id="CHEBI:67140"/>
        <dbReference type="EC" id="3.1.3.2"/>
    </reaction>
</comment>
<keyword evidence="4 8" id="KW-0732">Signal</keyword>
<evidence type="ECO:0000256" key="2">
    <source>
        <dbReference type="ARBA" id="ARBA00005375"/>
    </source>
</evidence>
<dbReference type="OrthoDB" id="6723085at2759"/>
<proteinExistence type="inferred from homology"/>
<evidence type="ECO:0000256" key="3">
    <source>
        <dbReference type="ARBA" id="ARBA00012646"/>
    </source>
</evidence>
<dbReference type="InterPro" id="IPR050645">
    <property type="entry name" value="Histidine_acid_phosphatase"/>
</dbReference>
<dbReference type="SUPFAM" id="SSF53254">
    <property type="entry name" value="Phosphoglycerate mutase-like"/>
    <property type="match status" value="1"/>
</dbReference>
<dbReference type="Gene3D" id="3.40.50.1240">
    <property type="entry name" value="Phosphoglycerate mutase-like"/>
    <property type="match status" value="1"/>
</dbReference>
<evidence type="ECO:0000256" key="1">
    <source>
        <dbReference type="ARBA" id="ARBA00000032"/>
    </source>
</evidence>
<evidence type="ECO:0000256" key="6">
    <source>
        <dbReference type="ARBA" id="ARBA00023157"/>
    </source>
</evidence>
<dbReference type="Proteomes" id="UP001153709">
    <property type="component" value="Chromosome 5"/>
</dbReference>
<keyword evidence="6" id="KW-1015">Disulfide bond</keyword>
<dbReference type="AlphaFoldDB" id="A0A9N9XB08"/>
<evidence type="ECO:0000313" key="9">
    <source>
        <dbReference type="EMBL" id="CAG9834465.1"/>
    </source>
</evidence>
<sequence length="358" mass="40005">MNLISSFILLVSFTLLGVHAELLAVIQEGKRQHFKLGQYTRSRYSTFIPKKYDPSFLYAQTTDVDRTHMSAQSNLYGLFPVSTNDQQWQNNINWQPIPVHPANKVILSSLLYPKNCPAFTKELLAVLSSEEFTTYDSENSGLYAYLTANSGINVTDIITANDIWDAVKIEDSVGYSLPAWVKSIYPEPIRTMTGKYFEVFTHTTAMKRLTIGPFLNEVVEHLESMAANPTSSYKYKMYSAHDTNIAAILNAFDAFSPSFPPAFASTIYIELHKENWKNVVKVFNKELDTVRQVSINGCELSCPLASVRKYLSNIIIDADTRDAECNSSGGDKVLLGSAATTSKYSAEELEQKFAGVST</sequence>
<dbReference type="CDD" id="cd07061">
    <property type="entry name" value="HP_HAP_like"/>
    <property type="match status" value="1"/>
</dbReference>
<reference evidence="9" key="1">
    <citation type="submission" date="2022-01" db="EMBL/GenBank/DDBJ databases">
        <authorList>
            <person name="King R."/>
        </authorList>
    </citation>
    <scope>NUCLEOTIDE SEQUENCE</scope>
</reference>
<dbReference type="PANTHER" id="PTHR11567">
    <property type="entry name" value="ACID PHOSPHATASE-RELATED"/>
    <property type="match status" value="1"/>
</dbReference>
<dbReference type="InterPro" id="IPR029033">
    <property type="entry name" value="His_PPase_superfam"/>
</dbReference>
<name>A0A9N9XB08_DIABA</name>